<dbReference type="GeneID" id="13453550"/>
<evidence type="ECO:0000313" key="2">
    <source>
        <dbReference type="EMBL" id="CBZ29505.1"/>
    </source>
</evidence>
<feature type="transmembrane region" description="Helical" evidence="1">
    <location>
        <begin position="382"/>
        <end position="409"/>
    </location>
</feature>
<accession>E9B2P2</accession>
<proteinExistence type="predicted"/>
<dbReference type="EMBL" id="FR799584">
    <property type="protein sequence ID" value="CBZ29505.1"/>
    <property type="molecule type" value="Genomic_DNA"/>
</dbReference>
<feature type="transmembrane region" description="Helical" evidence="1">
    <location>
        <begin position="248"/>
        <end position="269"/>
    </location>
</feature>
<dbReference type="VEuPathDB" id="TriTrypDB:LmxM.31.1170"/>
<dbReference type="AlphaFoldDB" id="E9B2P2"/>
<sequence length="411" mass="44979">MCKHAPSQQLSPPSLAHHDDHLLLPSFYISAEQPRLAILWADLNIAFRGRAQMRLSSTVTVGHAKDSWNLHIEDAGVPPTMTATSSWVFLSFIAAVLFLEVRPAAIRRVRASAEPNACVIADDVDRSVHTRRLWPLLVAVWTCALYDVVHRTSSYCVLSAHMLARRRLLPLGNDFVWDGLWTEWVNSVRFYVFCVPSATTSAAPSLTSCADWKLPLAGTLAYDQYPEYAALNVSSPATPSEVRLYHKVCLASLAITWVAVVALHGQYALLRRLFGSAASSGATRSSKLVTDELALARDGQAMCTHDLTTAIGATEAPGDDSWVDSPEAIAEEARWRQQDEHLGLQRGSAHPMGVSADAPASPTSHLVWQCWPSLATAVYATLYAYVGGLPLFMIFLFPVAILIVMTVLVTM</sequence>
<keyword evidence="1" id="KW-0812">Transmembrane</keyword>
<dbReference type="Proteomes" id="UP000007259">
    <property type="component" value="Chromosome 31"/>
</dbReference>
<keyword evidence="1" id="KW-1133">Transmembrane helix</keyword>
<keyword evidence="1" id="KW-0472">Membrane</keyword>
<dbReference type="OMA" id="WTEWVNW"/>
<name>E9B2P2_LEIMU</name>
<organism evidence="2 3">
    <name type="scientific">Leishmania mexicana (strain MHOM/GT/2001/U1103)</name>
    <dbReference type="NCBI Taxonomy" id="929439"/>
    <lineage>
        <taxon>Eukaryota</taxon>
        <taxon>Discoba</taxon>
        <taxon>Euglenozoa</taxon>
        <taxon>Kinetoplastea</taxon>
        <taxon>Metakinetoplastina</taxon>
        <taxon>Trypanosomatida</taxon>
        <taxon>Trypanosomatidae</taxon>
        <taxon>Leishmaniinae</taxon>
        <taxon>Leishmania</taxon>
    </lineage>
</organism>
<evidence type="ECO:0000256" key="1">
    <source>
        <dbReference type="SAM" id="Phobius"/>
    </source>
</evidence>
<keyword evidence="3" id="KW-1185">Reference proteome</keyword>
<evidence type="ECO:0000313" key="3">
    <source>
        <dbReference type="Proteomes" id="UP000007259"/>
    </source>
</evidence>
<dbReference type="PhylomeDB" id="E9B2P2"/>
<dbReference type="RefSeq" id="XP_003877961.1">
    <property type="nucleotide sequence ID" value="XM_003877912.1"/>
</dbReference>
<protein>
    <submittedName>
        <fullName evidence="2">Uncharacterized protein</fullName>
    </submittedName>
</protein>
<dbReference type="KEGG" id="lmi:LMXM_31_1170"/>
<reference evidence="2 3" key="1">
    <citation type="journal article" date="2011" name="Genome Res.">
        <title>Chromosome and gene copy number variation allow major structural change between species and strains of Leishmania.</title>
        <authorList>
            <person name="Rogers M.B."/>
            <person name="Hilley J.D."/>
            <person name="Dickens N.J."/>
            <person name="Wilkes J."/>
            <person name="Bates P.A."/>
            <person name="Depledge D.P."/>
            <person name="Harris D."/>
            <person name="Her Y."/>
            <person name="Herzyk P."/>
            <person name="Imamura H."/>
            <person name="Otto T.D."/>
            <person name="Sanders M."/>
            <person name="Seeger K."/>
            <person name="Dujardin J.C."/>
            <person name="Berriman M."/>
            <person name="Smith D.F."/>
            <person name="Hertz-Fowler C."/>
            <person name="Mottram J.C."/>
        </authorList>
    </citation>
    <scope>NUCLEOTIDE SEQUENCE [LARGE SCALE GENOMIC DNA]</scope>
    <source>
        <strain evidence="2 3">MHOM/GT/2001/U1103</strain>
    </source>
</reference>
<dbReference type="OrthoDB" id="248096at2759"/>
<feature type="transmembrane region" description="Helical" evidence="1">
    <location>
        <begin position="84"/>
        <end position="101"/>
    </location>
</feature>
<gene>
    <name evidence="2" type="ORF">LMXM_31_1170</name>
</gene>